<evidence type="ECO:0000256" key="1">
    <source>
        <dbReference type="ARBA" id="ARBA00004141"/>
    </source>
</evidence>
<comment type="caution">
    <text evidence="7">The sequence shown here is derived from an EMBL/GenBank/DDBJ whole genome shotgun (WGS) entry which is preliminary data.</text>
</comment>
<feature type="transmembrane region" description="Helical" evidence="6">
    <location>
        <begin position="115"/>
        <end position="138"/>
    </location>
</feature>
<dbReference type="GO" id="GO:1990961">
    <property type="term" value="P:xenobiotic detoxification by transmembrane export across the plasma membrane"/>
    <property type="evidence" value="ECO:0007669"/>
    <property type="project" value="InterPro"/>
</dbReference>
<accession>A0AAD4STZ3</accession>
<comment type="similarity">
    <text evidence="2">Belongs to the multi antimicrobial extrusion (MATE) (TC 2.A.66.1) family.</text>
</comment>
<feature type="transmembrane region" description="Helical" evidence="6">
    <location>
        <begin position="178"/>
        <end position="201"/>
    </location>
</feature>
<organism evidence="7 8">
    <name type="scientific">Papaver atlanticum</name>
    <dbReference type="NCBI Taxonomy" id="357466"/>
    <lineage>
        <taxon>Eukaryota</taxon>
        <taxon>Viridiplantae</taxon>
        <taxon>Streptophyta</taxon>
        <taxon>Embryophyta</taxon>
        <taxon>Tracheophyta</taxon>
        <taxon>Spermatophyta</taxon>
        <taxon>Magnoliopsida</taxon>
        <taxon>Ranunculales</taxon>
        <taxon>Papaveraceae</taxon>
        <taxon>Papaveroideae</taxon>
        <taxon>Papaver</taxon>
    </lineage>
</organism>
<dbReference type="Proteomes" id="UP001202328">
    <property type="component" value="Unassembled WGS sequence"/>
</dbReference>
<dbReference type="InterPro" id="IPR002528">
    <property type="entry name" value="MATE_fam"/>
</dbReference>
<evidence type="ECO:0000313" key="7">
    <source>
        <dbReference type="EMBL" id="KAI3919101.1"/>
    </source>
</evidence>
<dbReference type="EMBL" id="JAJJMB010008936">
    <property type="protein sequence ID" value="KAI3919101.1"/>
    <property type="molecule type" value="Genomic_DNA"/>
</dbReference>
<dbReference type="AlphaFoldDB" id="A0AAD4STZ3"/>
<dbReference type="PANTHER" id="PTHR11206">
    <property type="entry name" value="MULTIDRUG RESISTANCE PROTEIN"/>
    <property type="match status" value="1"/>
</dbReference>
<feature type="transmembrane region" description="Helical" evidence="6">
    <location>
        <begin position="150"/>
        <end position="166"/>
    </location>
</feature>
<reference evidence="7" key="1">
    <citation type="submission" date="2022-04" db="EMBL/GenBank/DDBJ databases">
        <title>A functionally conserved STORR gene fusion in Papaver species that diverged 16.8 million years ago.</title>
        <authorList>
            <person name="Catania T."/>
        </authorList>
    </citation>
    <scope>NUCLEOTIDE SEQUENCE</scope>
    <source>
        <strain evidence="7">S-188037</strain>
    </source>
</reference>
<evidence type="ECO:0000256" key="5">
    <source>
        <dbReference type="ARBA" id="ARBA00023136"/>
    </source>
</evidence>
<dbReference type="Pfam" id="PF01554">
    <property type="entry name" value="MatE"/>
    <property type="match status" value="2"/>
</dbReference>
<dbReference type="GO" id="GO:0042910">
    <property type="term" value="F:xenobiotic transmembrane transporter activity"/>
    <property type="evidence" value="ECO:0007669"/>
    <property type="project" value="InterPro"/>
</dbReference>
<feature type="transmembrane region" description="Helical" evidence="6">
    <location>
        <begin position="237"/>
        <end position="262"/>
    </location>
</feature>
<keyword evidence="3 6" id="KW-0812">Transmembrane</keyword>
<dbReference type="InterPro" id="IPR045069">
    <property type="entry name" value="MATE_euk"/>
</dbReference>
<protein>
    <recommendedName>
        <fullName evidence="9">Protein DETOXIFICATION</fullName>
    </recommendedName>
</protein>
<feature type="transmembrane region" description="Helical" evidence="6">
    <location>
        <begin position="33"/>
        <end position="56"/>
    </location>
</feature>
<dbReference type="GO" id="GO:0016020">
    <property type="term" value="C:membrane"/>
    <property type="evidence" value="ECO:0007669"/>
    <property type="project" value="UniProtKB-SubCell"/>
</dbReference>
<feature type="transmembrane region" description="Helical" evidence="6">
    <location>
        <begin position="374"/>
        <end position="396"/>
    </location>
</feature>
<name>A0AAD4STZ3_9MAGN</name>
<keyword evidence="5 6" id="KW-0472">Membrane</keyword>
<proteinExistence type="inferred from homology"/>
<dbReference type="GO" id="GO:0015297">
    <property type="term" value="F:antiporter activity"/>
    <property type="evidence" value="ECO:0007669"/>
    <property type="project" value="InterPro"/>
</dbReference>
<evidence type="ECO:0000256" key="2">
    <source>
        <dbReference type="ARBA" id="ARBA00010199"/>
    </source>
</evidence>
<evidence type="ECO:0000256" key="6">
    <source>
        <dbReference type="SAM" id="Phobius"/>
    </source>
</evidence>
<comment type="subcellular location">
    <subcellularLocation>
        <location evidence="1">Membrane</location>
        <topology evidence="1">Multi-pass membrane protein</topology>
    </subcellularLocation>
</comment>
<keyword evidence="8" id="KW-1185">Reference proteome</keyword>
<evidence type="ECO:0000256" key="4">
    <source>
        <dbReference type="ARBA" id="ARBA00022989"/>
    </source>
</evidence>
<gene>
    <name evidence="7" type="ORF">MKW98_016654</name>
</gene>
<sequence length="420" mass="46583">MTIVVISLCNYLLCSFRKQEWQTKIIEELKKQLWLSGPLIVNNVLQFCLQLISFMFVGHLGELTLSSFSMASCFAVVTGFSVLIGWSSALDTLCGQSYGAKQNHMLGIHMQRAMLVLFLVSVPISFIWANTSSILLAFGQHPDTAAEAGIYTRFFIPSLFFAVAVLQCQFRFLQTQNIVFPVMIIFGATTLPHILVCWILVFKTSLGSKGAVIAYGPATWTGFSIDAFHDIPNFLRLAIPSAVMACLQIWSSQIIILLSSFLPNPKLETSVLSICTRVSNELGANHPQAARLATRIMLYMVILQGFLLGISMILMRHIWGYAFSNEQEVITYVAAMMPVLAKIGAFVNLGAYYLVGIPSSLLFSFVLHMGGKGLLFGLICAMLVQGSIFMIMTLYTNWEQEAKRARELVYSSSIPVDFVP</sequence>
<feature type="transmembrane region" description="Helical" evidence="6">
    <location>
        <begin position="68"/>
        <end position="94"/>
    </location>
</feature>
<feature type="transmembrane region" description="Helical" evidence="6">
    <location>
        <begin position="296"/>
        <end position="317"/>
    </location>
</feature>
<evidence type="ECO:0000256" key="3">
    <source>
        <dbReference type="ARBA" id="ARBA00022692"/>
    </source>
</evidence>
<dbReference type="CDD" id="cd13132">
    <property type="entry name" value="MATE_eukaryotic"/>
    <property type="match status" value="1"/>
</dbReference>
<evidence type="ECO:0000313" key="8">
    <source>
        <dbReference type="Proteomes" id="UP001202328"/>
    </source>
</evidence>
<evidence type="ECO:0008006" key="9">
    <source>
        <dbReference type="Google" id="ProtNLM"/>
    </source>
</evidence>
<keyword evidence="4 6" id="KW-1133">Transmembrane helix</keyword>